<dbReference type="EMBL" id="KN400034">
    <property type="protein sequence ID" value="KHG13661.1"/>
    <property type="molecule type" value="Genomic_DNA"/>
</dbReference>
<dbReference type="Proteomes" id="UP000032142">
    <property type="component" value="Unassembled WGS sequence"/>
</dbReference>
<dbReference type="AlphaFoldDB" id="A0A0B0NRE1"/>
<reference evidence="2" key="1">
    <citation type="submission" date="2014-09" db="EMBL/GenBank/DDBJ databases">
        <authorList>
            <person name="Mudge J."/>
            <person name="Ramaraj T."/>
            <person name="Lindquist I.E."/>
            <person name="Bharti A.K."/>
            <person name="Sundararajan A."/>
            <person name="Cameron C.T."/>
            <person name="Woodward J.E."/>
            <person name="May G.D."/>
            <person name="Brubaker C."/>
            <person name="Broadhvest J."/>
            <person name="Wilkins T.A."/>
        </authorList>
    </citation>
    <scope>NUCLEOTIDE SEQUENCE</scope>
    <source>
        <strain evidence="2">cv. AKA8401</strain>
    </source>
</reference>
<name>A0A0B0NRE1_GOSAR</name>
<organism evidence="1 2">
    <name type="scientific">Gossypium arboreum</name>
    <name type="common">Tree cotton</name>
    <name type="synonym">Gossypium nanking</name>
    <dbReference type="NCBI Taxonomy" id="29729"/>
    <lineage>
        <taxon>Eukaryota</taxon>
        <taxon>Viridiplantae</taxon>
        <taxon>Streptophyta</taxon>
        <taxon>Embryophyta</taxon>
        <taxon>Tracheophyta</taxon>
        <taxon>Spermatophyta</taxon>
        <taxon>Magnoliopsida</taxon>
        <taxon>eudicotyledons</taxon>
        <taxon>Gunneridae</taxon>
        <taxon>Pentapetalae</taxon>
        <taxon>rosids</taxon>
        <taxon>malvids</taxon>
        <taxon>Malvales</taxon>
        <taxon>Malvaceae</taxon>
        <taxon>Malvoideae</taxon>
        <taxon>Gossypium</taxon>
    </lineage>
</organism>
<evidence type="ECO:0000313" key="2">
    <source>
        <dbReference type="Proteomes" id="UP000032142"/>
    </source>
</evidence>
<proteinExistence type="predicted"/>
<gene>
    <name evidence="1" type="ORF">F383_16612</name>
</gene>
<protein>
    <submittedName>
        <fullName evidence="1">Uncharacterized protein</fullName>
    </submittedName>
</protein>
<sequence>MPTSQMWSYMESHIGIKYDAVVPNMVLHVITYIDANVPNMVLHENTYR</sequence>
<keyword evidence="2" id="KW-1185">Reference proteome</keyword>
<accession>A0A0B0NRE1</accession>
<evidence type="ECO:0000313" key="1">
    <source>
        <dbReference type="EMBL" id="KHG13661.1"/>
    </source>
</evidence>